<protein>
    <submittedName>
        <fullName evidence="1">Uncharacterized protein</fullName>
    </submittedName>
</protein>
<organism evidence="1 2">
    <name type="scientific">Candidatus Nitrosocosmicus arcticus</name>
    <dbReference type="NCBI Taxonomy" id="2035267"/>
    <lineage>
        <taxon>Archaea</taxon>
        <taxon>Nitrososphaerota</taxon>
        <taxon>Nitrososphaeria</taxon>
        <taxon>Nitrososphaerales</taxon>
        <taxon>Nitrososphaeraceae</taxon>
        <taxon>Candidatus Nitrosocosmicus</taxon>
    </lineage>
</organism>
<gene>
    <name evidence="1" type="ORF">NARC_30097</name>
</gene>
<reference evidence="1 2" key="1">
    <citation type="journal article" date="2019" name="Front. Microbiol.">
        <title>Ammonia Oxidation by the Arctic Terrestrial Thaumarchaeote Candidatus Nitrosocosmicus arcticus Is Stimulated by Increasing Temperatures.</title>
        <authorList>
            <person name="Alves R.J.E."/>
            <person name="Kerou M."/>
            <person name="Zappe A."/>
            <person name="Bittner R."/>
            <person name="Abby S.S."/>
            <person name="Schmidt H.A."/>
            <person name="Pfeifer K."/>
            <person name="Schleper C."/>
        </authorList>
    </citation>
    <scope>NUCLEOTIDE SEQUENCE [LARGE SCALE GENOMIC DNA]</scope>
    <source>
        <strain evidence="1 2">Kfb</strain>
    </source>
</reference>
<dbReference type="EMBL" id="VOAH01000003">
    <property type="protein sequence ID" value="TVP41383.1"/>
    <property type="molecule type" value="Genomic_DNA"/>
</dbReference>
<evidence type="ECO:0000313" key="2">
    <source>
        <dbReference type="Proteomes" id="UP000315289"/>
    </source>
</evidence>
<name>A0A557SXR9_9ARCH</name>
<evidence type="ECO:0000313" key="1">
    <source>
        <dbReference type="EMBL" id="TVP41383.1"/>
    </source>
</evidence>
<comment type="caution">
    <text evidence="1">The sequence shown here is derived from an EMBL/GenBank/DDBJ whole genome shotgun (WGS) entry which is preliminary data.</text>
</comment>
<dbReference type="AlphaFoldDB" id="A0A557SXR9"/>
<dbReference type="Proteomes" id="UP000315289">
    <property type="component" value="Unassembled WGS sequence"/>
</dbReference>
<proteinExistence type="predicted"/>
<accession>A0A557SXR9</accession>
<sequence>MGEPYEIRTVAMNIPTDLFYVDARITDQNGGMIALDLVS</sequence>
<keyword evidence="2" id="KW-1185">Reference proteome</keyword>